<keyword evidence="1" id="KW-0175">Coiled coil</keyword>
<protein>
    <submittedName>
        <fullName evidence="4">Similar to Kelch repeat-containing protein 3 acc. no. Q08979</fullName>
    </submittedName>
</protein>
<feature type="compositionally biased region" description="Acidic residues" evidence="2">
    <location>
        <begin position="506"/>
        <end position="533"/>
    </location>
</feature>
<dbReference type="OrthoDB" id="4447at2759"/>
<feature type="compositionally biased region" description="Acidic residues" evidence="2">
    <location>
        <begin position="568"/>
        <end position="581"/>
    </location>
</feature>
<feature type="region of interest" description="Disordered" evidence="2">
    <location>
        <begin position="652"/>
        <end position="679"/>
    </location>
</feature>
<dbReference type="EMBL" id="HF935906">
    <property type="protein sequence ID" value="CCX32648.1"/>
    <property type="molecule type" value="Genomic_DNA"/>
</dbReference>
<evidence type="ECO:0000313" key="5">
    <source>
        <dbReference type="Proteomes" id="UP000018144"/>
    </source>
</evidence>
<dbReference type="eggNOG" id="KOG1230">
    <property type="taxonomic scope" value="Eukaryota"/>
</dbReference>
<feature type="region of interest" description="Disordered" evidence="2">
    <location>
        <begin position="506"/>
        <end position="592"/>
    </location>
</feature>
<dbReference type="InterPro" id="IPR052588">
    <property type="entry name" value="Kelch_domain_protein"/>
</dbReference>
<dbReference type="Pfam" id="PF13422">
    <property type="entry name" value="DUF4110"/>
    <property type="match status" value="1"/>
</dbReference>
<dbReference type="Gene3D" id="2.120.10.80">
    <property type="entry name" value="Kelch-type beta propeller"/>
    <property type="match status" value="1"/>
</dbReference>
<evidence type="ECO:0000259" key="3">
    <source>
        <dbReference type="Pfam" id="PF13422"/>
    </source>
</evidence>
<evidence type="ECO:0000313" key="4">
    <source>
        <dbReference type="EMBL" id="CCX32648.1"/>
    </source>
</evidence>
<dbReference type="Pfam" id="PF24681">
    <property type="entry name" value="Kelch_KLHDC2_KLHL20_DRC7"/>
    <property type="match status" value="1"/>
</dbReference>
<dbReference type="PANTHER" id="PTHR46063:SF1">
    <property type="entry name" value="KELCH DOMAIN-CONTAINING PROTEIN 4"/>
    <property type="match status" value="1"/>
</dbReference>
<feature type="coiled-coil region" evidence="1">
    <location>
        <begin position="391"/>
        <end position="442"/>
    </location>
</feature>
<gene>
    <name evidence="4" type="ORF">PCON_13499</name>
</gene>
<feature type="region of interest" description="Disordered" evidence="2">
    <location>
        <begin position="1"/>
        <end position="36"/>
    </location>
</feature>
<feature type="compositionally biased region" description="Basic residues" evidence="2">
    <location>
        <begin position="1"/>
        <end position="10"/>
    </location>
</feature>
<feature type="compositionally biased region" description="Basic and acidic residues" evidence="2">
    <location>
        <begin position="534"/>
        <end position="566"/>
    </location>
</feature>
<name>U4LL26_PYROM</name>
<dbReference type="Proteomes" id="UP000018144">
    <property type="component" value="Unassembled WGS sequence"/>
</dbReference>
<dbReference type="STRING" id="1076935.U4LL26"/>
<organism evidence="4 5">
    <name type="scientific">Pyronema omphalodes (strain CBS 100304)</name>
    <name type="common">Pyronema confluens</name>
    <dbReference type="NCBI Taxonomy" id="1076935"/>
    <lineage>
        <taxon>Eukaryota</taxon>
        <taxon>Fungi</taxon>
        <taxon>Dikarya</taxon>
        <taxon>Ascomycota</taxon>
        <taxon>Pezizomycotina</taxon>
        <taxon>Pezizomycetes</taxon>
        <taxon>Pezizales</taxon>
        <taxon>Pyronemataceae</taxon>
        <taxon>Pyronema</taxon>
    </lineage>
</organism>
<feature type="compositionally biased region" description="Basic and acidic residues" evidence="2">
    <location>
        <begin position="11"/>
        <end position="36"/>
    </location>
</feature>
<keyword evidence="5" id="KW-1185">Reference proteome</keyword>
<reference evidence="4 5" key="1">
    <citation type="journal article" date="2013" name="PLoS Genet.">
        <title>The genome and development-dependent transcriptomes of Pyronema confluens: a window into fungal evolution.</title>
        <authorList>
            <person name="Traeger S."/>
            <person name="Altegoer F."/>
            <person name="Freitag M."/>
            <person name="Gabaldon T."/>
            <person name="Kempken F."/>
            <person name="Kumar A."/>
            <person name="Marcet-Houben M."/>
            <person name="Poggeler S."/>
            <person name="Stajich J.E."/>
            <person name="Nowrousian M."/>
        </authorList>
    </citation>
    <scope>NUCLEOTIDE SEQUENCE [LARGE SCALE GENOMIC DNA]</scope>
    <source>
        <strain evidence="5">CBS 100304</strain>
        <tissue evidence="4">Vegetative mycelium</tissue>
    </source>
</reference>
<dbReference type="InterPro" id="IPR015915">
    <property type="entry name" value="Kelch-typ_b-propeller"/>
</dbReference>
<accession>U4LL26</accession>
<feature type="compositionally biased region" description="Gly residues" evidence="2">
    <location>
        <begin position="670"/>
        <end position="679"/>
    </location>
</feature>
<feature type="domain" description="DUF4110" evidence="3">
    <location>
        <begin position="580"/>
        <end position="668"/>
    </location>
</feature>
<dbReference type="AlphaFoldDB" id="U4LL26"/>
<dbReference type="SUPFAM" id="SSF117281">
    <property type="entry name" value="Kelch motif"/>
    <property type="match status" value="1"/>
</dbReference>
<dbReference type="OMA" id="PSPRVGC"/>
<sequence length="679" mass="76860">MAKKDKKKNPDKKARVAEKSARKSAQKEKKQIKKGSKDVIIDADDQDIDAVLEEYARKQATFLKVTETVLDTPPPVRSGATLTPSPANLNELFLFAGETFNGSLATFFNDLNVYNTATGTWRAITSPNSPLPRSGHWVCPTQHSGGTLWLFGGEFSSPKQNTFYHYNDFWSFECKSREWSRVEVKGKAPPARSGHRMVGWKNLIVLWGGFQDTSASTKYMGDLWVFNTVQYTWTQIVLPAHGQRPDARSSFSLLPHEQGAVLFGGYSKTKVTSAQKKGGKMQVSEMGNIHEDSWLLKLDQDDLSKIRWERRKKPGMSPNPKRVGVTMAAHKGRGIMFGGVHDKAETDEGLDSIFFNEFFAWGVDKNRFFPLVLRKPRQNNKKVVEQRGGRRDRGREAEEELLRNLARLEAEAVGKSAEEIQEEEDRKKAEEEKERLALLQQAELTMVLPSPRMHCALAVQDDVLYIYGGTFEKDDQEILFDEMYAIDLGKLDGVRTIFSRKTEIEWVDSESEDDEDDEDDDEEDSEDEEEEVEVEAKKPKISEEELAARRAEKAKKKADAAPKAEEPVAAEEEELEEAPEVEDPRPHPRPFESLREFYARTSVEWQQVILDELEFKGKSGTKIIKEIRSDAFDAAEEKWWACREEIRALEDEQEEAGIGEVVSLADKSGAGAGGAGRRR</sequence>
<evidence type="ECO:0000256" key="2">
    <source>
        <dbReference type="SAM" id="MobiDB-lite"/>
    </source>
</evidence>
<dbReference type="InterPro" id="IPR025183">
    <property type="entry name" value="DUF4110"/>
</dbReference>
<dbReference type="PANTHER" id="PTHR46063">
    <property type="entry name" value="KELCH DOMAIN-CONTAINING PROTEIN"/>
    <property type="match status" value="1"/>
</dbReference>
<evidence type="ECO:0000256" key="1">
    <source>
        <dbReference type="SAM" id="Coils"/>
    </source>
</evidence>
<feature type="compositionally biased region" description="Basic and acidic residues" evidence="2">
    <location>
        <begin position="582"/>
        <end position="592"/>
    </location>
</feature>
<proteinExistence type="predicted"/>